<protein>
    <recommendedName>
        <fullName evidence="6 7">Large ribosomal subunit protein uL3</fullName>
    </recommendedName>
</protein>
<dbReference type="PANTHER" id="PTHR11229">
    <property type="entry name" value="50S RIBOSOMAL PROTEIN L3"/>
    <property type="match status" value="1"/>
</dbReference>
<evidence type="ECO:0000256" key="1">
    <source>
        <dbReference type="ARBA" id="ARBA00006540"/>
    </source>
</evidence>
<dbReference type="InterPro" id="IPR009000">
    <property type="entry name" value="Transl_B-barrel_sf"/>
</dbReference>
<evidence type="ECO:0000313" key="11">
    <source>
        <dbReference type="Proteomes" id="UP001172083"/>
    </source>
</evidence>
<comment type="subunit">
    <text evidence="7 9">Part of the 50S ribosomal subunit. Forms a cluster with proteins L14 and L19.</text>
</comment>
<comment type="function">
    <text evidence="7 9">One of the primary rRNA binding proteins, it binds directly near the 3'-end of the 23S rRNA, where it nucleates assembly of the 50S subunit.</text>
</comment>
<dbReference type="RefSeq" id="WP_346757675.1">
    <property type="nucleotide sequence ID" value="NZ_JAUJEB010000001.1"/>
</dbReference>
<evidence type="ECO:0000256" key="7">
    <source>
        <dbReference type="HAMAP-Rule" id="MF_01325"/>
    </source>
</evidence>
<evidence type="ECO:0000256" key="2">
    <source>
        <dbReference type="ARBA" id="ARBA00022730"/>
    </source>
</evidence>
<dbReference type="HAMAP" id="MF_01325_B">
    <property type="entry name" value="Ribosomal_uL3_B"/>
    <property type="match status" value="1"/>
</dbReference>
<name>A0ABT8L5P2_9BACT</name>
<evidence type="ECO:0000256" key="6">
    <source>
        <dbReference type="ARBA" id="ARBA00035243"/>
    </source>
</evidence>
<dbReference type="Gene3D" id="2.40.30.10">
    <property type="entry name" value="Translation factors"/>
    <property type="match status" value="1"/>
</dbReference>
<dbReference type="NCBIfam" id="TIGR03625">
    <property type="entry name" value="L3_bact"/>
    <property type="match status" value="1"/>
</dbReference>
<dbReference type="Gene3D" id="3.30.160.810">
    <property type="match status" value="1"/>
</dbReference>
<evidence type="ECO:0000256" key="4">
    <source>
        <dbReference type="ARBA" id="ARBA00022980"/>
    </source>
</evidence>
<dbReference type="GO" id="GO:0005840">
    <property type="term" value="C:ribosome"/>
    <property type="evidence" value="ECO:0007669"/>
    <property type="project" value="UniProtKB-KW"/>
</dbReference>
<comment type="caution">
    <text evidence="10">The sequence shown here is derived from an EMBL/GenBank/DDBJ whole genome shotgun (WGS) entry which is preliminary data.</text>
</comment>
<dbReference type="InterPro" id="IPR019927">
    <property type="entry name" value="Ribosomal_uL3_bac/org-type"/>
</dbReference>
<dbReference type="InterPro" id="IPR019926">
    <property type="entry name" value="Ribosomal_uL3_CS"/>
</dbReference>
<evidence type="ECO:0000256" key="8">
    <source>
        <dbReference type="RuleBase" id="RU003905"/>
    </source>
</evidence>
<keyword evidence="4 7" id="KW-0689">Ribosomal protein</keyword>
<dbReference type="SUPFAM" id="SSF50447">
    <property type="entry name" value="Translation proteins"/>
    <property type="match status" value="1"/>
</dbReference>
<dbReference type="EMBL" id="JAUJEB010000001">
    <property type="protein sequence ID" value="MDN5212357.1"/>
    <property type="molecule type" value="Genomic_DNA"/>
</dbReference>
<dbReference type="InterPro" id="IPR000597">
    <property type="entry name" value="Ribosomal_uL3"/>
</dbReference>
<comment type="similarity">
    <text evidence="1 7 8">Belongs to the universal ribosomal protein uL3 family.</text>
</comment>
<dbReference type="Proteomes" id="UP001172083">
    <property type="component" value="Unassembled WGS sequence"/>
</dbReference>
<dbReference type="PANTHER" id="PTHR11229:SF16">
    <property type="entry name" value="LARGE RIBOSOMAL SUBUNIT PROTEIN UL3C"/>
    <property type="match status" value="1"/>
</dbReference>
<evidence type="ECO:0000256" key="9">
    <source>
        <dbReference type="RuleBase" id="RU003906"/>
    </source>
</evidence>
<keyword evidence="11" id="KW-1185">Reference proteome</keyword>
<accession>A0ABT8L5P2</accession>
<dbReference type="PROSITE" id="PS00474">
    <property type="entry name" value="RIBOSOMAL_L3"/>
    <property type="match status" value="1"/>
</dbReference>
<evidence type="ECO:0000313" key="10">
    <source>
        <dbReference type="EMBL" id="MDN5212357.1"/>
    </source>
</evidence>
<organism evidence="10 11">
    <name type="scientific">Agaribacillus aureus</name>
    <dbReference type="NCBI Taxonomy" id="3051825"/>
    <lineage>
        <taxon>Bacteria</taxon>
        <taxon>Pseudomonadati</taxon>
        <taxon>Bacteroidota</taxon>
        <taxon>Cytophagia</taxon>
        <taxon>Cytophagales</taxon>
        <taxon>Splendidivirgaceae</taxon>
        <taxon>Agaribacillus</taxon>
    </lineage>
</organism>
<dbReference type="Pfam" id="PF00297">
    <property type="entry name" value="Ribosomal_L3"/>
    <property type="match status" value="1"/>
</dbReference>
<evidence type="ECO:0000256" key="5">
    <source>
        <dbReference type="ARBA" id="ARBA00023274"/>
    </source>
</evidence>
<proteinExistence type="inferred from homology"/>
<evidence type="ECO:0000256" key="3">
    <source>
        <dbReference type="ARBA" id="ARBA00022884"/>
    </source>
</evidence>
<reference evidence="10" key="1">
    <citation type="submission" date="2023-06" db="EMBL/GenBank/DDBJ databases">
        <title>Genomic of Agaribacillus aureum.</title>
        <authorList>
            <person name="Wang G."/>
        </authorList>
    </citation>
    <scope>NUCLEOTIDE SEQUENCE</scope>
    <source>
        <strain evidence="10">BMA12</strain>
    </source>
</reference>
<keyword evidence="3 7" id="KW-0694">RNA-binding</keyword>
<keyword evidence="2 7" id="KW-0699">rRNA-binding</keyword>
<keyword evidence="5 7" id="KW-0687">Ribonucleoprotein</keyword>
<gene>
    <name evidence="7 10" type="primary">rplC</name>
    <name evidence="10" type="ORF">QQ020_09865</name>
</gene>
<sequence>MSGIIGKKIGMTSVFSADGRNVACTVVEAGPCVVTQVKDEEKDGYKAVQLGFGERKEKRTVKAMKGHFKKASTSPKKVLAEFRDFRGEFEGEVALGQEIKVEEIFKEGDFVDVVGTSKGKGFQGVVKRYNFGGVGDATHGQHNRLRAPGSIGGASYPARVFKGMRMAGRTGGNRVKLLNLQVMKIIPEQHLVLLSGSIPGANNSTVIIEK</sequence>